<name>A0A814JQC1_ADIRI</name>
<proteinExistence type="predicted"/>
<reference evidence="2" key="1">
    <citation type="submission" date="2021-02" db="EMBL/GenBank/DDBJ databases">
        <authorList>
            <person name="Nowell W R."/>
        </authorList>
    </citation>
    <scope>NUCLEOTIDE SEQUENCE</scope>
</reference>
<evidence type="ECO:0000256" key="1">
    <source>
        <dbReference type="SAM" id="MobiDB-lite"/>
    </source>
</evidence>
<organism evidence="2 3">
    <name type="scientific">Adineta ricciae</name>
    <name type="common">Rotifer</name>
    <dbReference type="NCBI Taxonomy" id="249248"/>
    <lineage>
        <taxon>Eukaryota</taxon>
        <taxon>Metazoa</taxon>
        <taxon>Spiralia</taxon>
        <taxon>Gnathifera</taxon>
        <taxon>Rotifera</taxon>
        <taxon>Eurotatoria</taxon>
        <taxon>Bdelloidea</taxon>
        <taxon>Adinetida</taxon>
        <taxon>Adinetidae</taxon>
        <taxon>Adineta</taxon>
    </lineage>
</organism>
<comment type="caution">
    <text evidence="2">The sequence shown here is derived from an EMBL/GenBank/DDBJ whole genome shotgun (WGS) entry which is preliminary data.</text>
</comment>
<accession>A0A814JQC1</accession>
<gene>
    <name evidence="2" type="ORF">XAT740_LOCUS15241</name>
</gene>
<feature type="region of interest" description="Disordered" evidence="1">
    <location>
        <begin position="1"/>
        <end position="34"/>
    </location>
</feature>
<evidence type="ECO:0000313" key="2">
    <source>
        <dbReference type="EMBL" id="CAF1040602.1"/>
    </source>
</evidence>
<keyword evidence="3" id="KW-1185">Reference proteome</keyword>
<feature type="compositionally biased region" description="Polar residues" evidence="1">
    <location>
        <begin position="24"/>
        <end position="34"/>
    </location>
</feature>
<evidence type="ECO:0000313" key="3">
    <source>
        <dbReference type="Proteomes" id="UP000663828"/>
    </source>
</evidence>
<dbReference type="EMBL" id="CAJNOR010000937">
    <property type="protein sequence ID" value="CAF1040602.1"/>
    <property type="molecule type" value="Genomic_DNA"/>
</dbReference>
<protein>
    <submittedName>
        <fullName evidence="2">Uncharacterized protein</fullName>
    </submittedName>
</protein>
<sequence>METDRLSSTTMEYEETSEMMVCEGSTSTKSDVQQTTEITNKSAEIISAKHHDTETNPTALVVRCYCDPFRLNTLFPHNSNLY</sequence>
<dbReference type="AlphaFoldDB" id="A0A814JQC1"/>
<dbReference type="Proteomes" id="UP000663828">
    <property type="component" value="Unassembled WGS sequence"/>
</dbReference>